<dbReference type="Proteomes" id="UP001165302">
    <property type="component" value="Unassembled WGS sequence"/>
</dbReference>
<organism evidence="2 3">
    <name type="scientific">Sphingobacterium bovistauri</name>
    <dbReference type="NCBI Taxonomy" id="2781959"/>
    <lineage>
        <taxon>Bacteria</taxon>
        <taxon>Pseudomonadati</taxon>
        <taxon>Bacteroidota</taxon>
        <taxon>Sphingobacteriia</taxon>
        <taxon>Sphingobacteriales</taxon>
        <taxon>Sphingobacteriaceae</taxon>
        <taxon>Sphingobacterium</taxon>
    </lineage>
</organism>
<reference evidence="2" key="1">
    <citation type="submission" date="2020-10" db="EMBL/GenBank/DDBJ databases">
        <authorList>
            <person name="Lu T."/>
            <person name="Wang Q."/>
            <person name="Han X."/>
        </authorList>
    </citation>
    <scope>NUCLEOTIDE SEQUENCE</scope>
    <source>
        <strain evidence="2">WQ 366</strain>
    </source>
</reference>
<dbReference type="EMBL" id="JADEYP010000027">
    <property type="protein sequence ID" value="MCA5006149.1"/>
    <property type="molecule type" value="Genomic_DNA"/>
</dbReference>
<feature type="signal peptide" evidence="1">
    <location>
        <begin position="1"/>
        <end position="21"/>
    </location>
</feature>
<gene>
    <name evidence="2" type="ORF">IPZ78_13420</name>
</gene>
<evidence type="ECO:0000313" key="2">
    <source>
        <dbReference type="EMBL" id="MCA5006149.1"/>
    </source>
</evidence>
<sequence>MKLIVSILLFLATCAFQQSIAQTVRYLTDQHIVNQQQRMVYKQWDSNKFTPTKGFLGLNPNYWLTWAWHPNYPRKDLRPLSASGPQTQRLLLVVAMKNTVEAYKKHTDTLRNLALSEITGYSGATSIADPLWQIYYQNELKLLMEQDDPLQGSTLEVKQYMTRTGALEWYTEEMRALAQRLNSTRSLNMERESSIMTYHLILQEYRQLLATWDAKKQRADLYLKLSQVNAQIKGLHWSTLAPAGRSDRQIADDILSKSKF</sequence>
<feature type="chain" id="PRO_5045525216" description="DUF5045 domain-containing protein" evidence="1">
    <location>
        <begin position="22"/>
        <end position="260"/>
    </location>
</feature>
<evidence type="ECO:0000313" key="3">
    <source>
        <dbReference type="Proteomes" id="UP001165302"/>
    </source>
</evidence>
<evidence type="ECO:0000256" key="1">
    <source>
        <dbReference type="SAM" id="SignalP"/>
    </source>
</evidence>
<proteinExistence type="predicted"/>
<keyword evidence="1" id="KW-0732">Signal</keyword>
<name>A0ABS7ZBQ5_9SPHI</name>
<keyword evidence="3" id="KW-1185">Reference proteome</keyword>
<protein>
    <recommendedName>
        <fullName evidence="4">DUF5045 domain-containing protein</fullName>
    </recommendedName>
</protein>
<comment type="caution">
    <text evidence="2">The sequence shown here is derived from an EMBL/GenBank/DDBJ whole genome shotgun (WGS) entry which is preliminary data.</text>
</comment>
<accession>A0ABS7ZBQ5</accession>
<evidence type="ECO:0008006" key="4">
    <source>
        <dbReference type="Google" id="ProtNLM"/>
    </source>
</evidence>
<dbReference type="RefSeq" id="WP_225554511.1">
    <property type="nucleotide sequence ID" value="NZ_JADEYP010000027.1"/>
</dbReference>